<sequence length="224" mass="23038">MRSLSTQFLSIASPSHFLNFHECIQSTGIHPEPVTGSEEHSLGKRRLLQTTPTAGTGMFCVAKDGADPTALQKGLSWACGPGHADCTAIQPGAPCYKANNLPALASYAYNDYYHRNANSGGTCSFDGTAITTNNDPSSGQCVFSGSSMEGGNSSTTPSANAPSSGFNPPSSFTPGTGGFGNGSSSFGSPNSALIPIDDAESFLSGARRALCVLLLLALPLFFGL</sequence>
<name>A0AAV5DLD6_ELECO</name>
<dbReference type="Proteomes" id="UP001054889">
    <property type="component" value="Unassembled WGS sequence"/>
</dbReference>
<keyword evidence="7" id="KW-0325">Glycoprotein</keyword>
<evidence type="ECO:0000256" key="5">
    <source>
        <dbReference type="ARBA" id="ARBA00023136"/>
    </source>
</evidence>
<proteinExistence type="predicted"/>
<dbReference type="FunFam" id="1.20.58.1040:FF:000001">
    <property type="entry name" value="Glucan endo-1,3-beta-glucosidase 4"/>
    <property type="match status" value="1"/>
</dbReference>
<feature type="compositionally biased region" description="Polar residues" evidence="8">
    <location>
        <begin position="141"/>
        <end position="151"/>
    </location>
</feature>
<reference evidence="10" key="1">
    <citation type="journal article" date="2018" name="DNA Res.">
        <title>Multiple hybrid de novo genome assembly of finger millet, an orphan allotetraploid crop.</title>
        <authorList>
            <person name="Hatakeyama M."/>
            <person name="Aluri S."/>
            <person name="Balachadran M.T."/>
            <person name="Sivarajan S.R."/>
            <person name="Patrignani A."/>
            <person name="Gruter S."/>
            <person name="Poveda L."/>
            <person name="Shimizu-Inatsugi R."/>
            <person name="Baeten J."/>
            <person name="Francoijs K.J."/>
            <person name="Nataraja K.N."/>
            <person name="Reddy Y.A.N."/>
            <person name="Phadnis S."/>
            <person name="Ravikumar R.L."/>
            <person name="Schlapbach R."/>
            <person name="Sreeman S.M."/>
            <person name="Shimizu K.K."/>
        </authorList>
    </citation>
    <scope>NUCLEOTIDE SEQUENCE</scope>
</reference>
<dbReference type="InterPro" id="IPR044788">
    <property type="entry name" value="X8_dom_prot"/>
</dbReference>
<dbReference type="GO" id="GO:0005886">
    <property type="term" value="C:plasma membrane"/>
    <property type="evidence" value="ECO:0007669"/>
    <property type="project" value="UniProtKB-SubCell"/>
</dbReference>
<evidence type="ECO:0000256" key="8">
    <source>
        <dbReference type="SAM" id="MobiDB-lite"/>
    </source>
</evidence>
<keyword evidence="3" id="KW-0449">Lipoprotein</keyword>
<evidence type="ECO:0000256" key="3">
    <source>
        <dbReference type="ARBA" id="ARBA00022622"/>
    </source>
</evidence>
<gene>
    <name evidence="10" type="primary">ga29063</name>
    <name evidence="10" type="ORF">PR202_ga29063</name>
</gene>
<evidence type="ECO:0000313" key="11">
    <source>
        <dbReference type="Proteomes" id="UP001054889"/>
    </source>
</evidence>
<dbReference type="PANTHER" id="PTHR31044">
    <property type="entry name" value="BETA-1,3 GLUCANASE"/>
    <property type="match status" value="1"/>
</dbReference>
<keyword evidence="11" id="KW-1185">Reference proteome</keyword>
<dbReference type="InterPro" id="IPR012946">
    <property type="entry name" value="X8"/>
</dbReference>
<evidence type="ECO:0000259" key="9">
    <source>
        <dbReference type="SMART" id="SM00768"/>
    </source>
</evidence>
<dbReference type="EMBL" id="BQKI01000018">
    <property type="protein sequence ID" value="GJN10917.1"/>
    <property type="molecule type" value="Genomic_DNA"/>
</dbReference>
<evidence type="ECO:0000256" key="7">
    <source>
        <dbReference type="ARBA" id="ARBA00023180"/>
    </source>
</evidence>
<keyword evidence="5" id="KW-0472">Membrane</keyword>
<dbReference type="SMART" id="SM00768">
    <property type="entry name" value="X8"/>
    <property type="match status" value="1"/>
</dbReference>
<feature type="compositionally biased region" description="Low complexity" evidence="8">
    <location>
        <begin position="152"/>
        <end position="174"/>
    </location>
</feature>
<keyword evidence="2" id="KW-1003">Cell membrane</keyword>
<dbReference type="Gene3D" id="1.20.58.1040">
    <property type="match status" value="1"/>
</dbReference>
<keyword evidence="6" id="KW-1015">Disulfide bond</keyword>
<evidence type="ECO:0000256" key="2">
    <source>
        <dbReference type="ARBA" id="ARBA00022475"/>
    </source>
</evidence>
<dbReference type="GO" id="GO:0009506">
    <property type="term" value="C:plasmodesma"/>
    <property type="evidence" value="ECO:0007669"/>
    <property type="project" value="UniProtKB-ARBA"/>
</dbReference>
<dbReference type="GO" id="GO:0098552">
    <property type="term" value="C:side of membrane"/>
    <property type="evidence" value="ECO:0007669"/>
    <property type="project" value="UniProtKB-KW"/>
</dbReference>
<feature type="domain" description="X8" evidence="9">
    <location>
        <begin position="58"/>
        <end position="143"/>
    </location>
</feature>
<evidence type="ECO:0000256" key="4">
    <source>
        <dbReference type="ARBA" id="ARBA00022729"/>
    </source>
</evidence>
<protein>
    <recommendedName>
        <fullName evidence="9">X8 domain-containing protein</fullName>
    </recommendedName>
</protein>
<organism evidence="10 11">
    <name type="scientific">Eleusine coracana subsp. coracana</name>
    <dbReference type="NCBI Taxonomy" id="191504"/>
    <lineage>
        <taxon>Eukaryota</taxon>
        <taxon>Viridiplantae</taxon>
        <taxon>Streptophyta</taxon>
        <taxon>Embryophyta</taxon>
        <taxon>Tracheophyta</taxon>
        <taxon>Spermatophyta</taxon>
        <taxon>Magnoliopsida</taxon>
        <taxon>Liliopsida</taxon>
        <taxon>Poales</taxon>
        <taxon>Poaceae</taxon>
        <taxon>PACMAD clade</taxon>
        <taxon>Chloridoideae</taxon>
        <taxon>Cynodonteae</taxon>
        <taxon>Eleusininae</taxon>
        <taxon>Eleusine</taxon>
    </lineage>
</organism>
<feature type="region of interest" description="Disordered" evidence="8">
    <location>
        <begin position="141"/>
        <end position="179"/>
    </location>
</feature>
<evidence type="ECO:0000256" key="1">
    <source>
        <dbReference type="ARBA" id="ARBA00004609"/>
    </source>
</evidence>
<dbReference type="PANTHER" id="PTHR31044:SF127">
    <property type="entry name" value="X8 DOMAIN-CONTAINING PROTEIN"/>
    <property type="match status" value="1"/>
</dbReference>
<evidence type="ECO:0000256" key="6">
    <source>
        <dbReference type="ARBA" id="ARBA00023157"/>
    </source>
</evidence>
<keyword evidence="3" id="KW-0336">GPI-anchor</keyword>
<comment type="subcellular location">
    <subcellularLocation>
        <location evidence="1">Cell membrane</location>
        <topology evidence="1">Lipid-anchor</topology>
        <topology evidence="1">GPI-anchor</topology>
    </subcellularLocation>
</comment>
<accession>A0AAV5DLD6</accession>
<comment type="caution">
    <text evidence="10">The sequence shown here is derived from an EMBL/GenBank/DDBJ whole genome shotgun (WGS) entry which is preliminary data.</text>
</comment>
<evidence type="ECO:0000313" key="10">
    <source>
        <dbReference type="EMBL" id="GJN10917.1"/>
    </source>
</evidence>
<keyword evidence="4" id="KW-0732">Signal</keyword>
<dbReference type="Pfam" id="PF07983">
    <property type="entry name" value="X8"/>
    <property type="match status" value="1"/>
</dbReference>
<reference evidence="10" key="2">
    <citation type="submission" date="2021-12" db="EMBL/GenBank/DDBJ databases">
        <title>Resequencing data analysis of finger millet.</title>
        <authorList>
            <person name="Hatakeyama M."/>
            <person name="Aluri S."/>
            <person name="Balachadran M.T."/>
            <person name="Sivarajan S.R."/>
            <person name="Poveda L."/>
            <person name="Shimizu-Inatsugi R."/>
            <person name="Schlapbach R."/>
            <person name="Sreeman S.M."/>
            <person name="Shimizu K.K."/>
        </authorList>
    </citation>
    <scope>NUCLEOTIDE SEQUENCE</scope>
</reference>
<dbReference type="AlphaFoldDB" id="A0AAV5DLD6"/>